<dbReference type="SUPFAM" id="SSF102114">
    <property type="entry name" value="Radical SAM enzymes"/>
    <property type="match status" value="1"/>
</dbReference>
<evidence type="ECO:0000313" key="14">
    <source>
        <dbReference type="EMBL" id="QPZ40152.1"/>
    </source>
</evidence>
<keyword evidence="9 12" id="KW-0501">Molybdenum cofactor biosynthesis</keyword>
<dbReference type="InterPro" id="IPR040064">
    <property type="entry name" value="MoaA-like"/>
</dbReference>
<dbReference type="Proteomes" id="UP000662814">
    <property type="component" value="Chromosome"/>
</dbReference>
<dbReference type="InterPro" id="IPR013483">
    <property type="entry name" value="MoaA"/>
</dbReference>
<dbReference type="InterPro" id="IPR006638">
    <property type="entry name" value="Elp3/MiaA/NifB-like_rSAM"/>
</dbReference>
<comment type="pathway">
    <text evidence="12">Cofactor biosynthesis; molybdopterin biosynthesis.</text>
</comment>
<keyword evidence="2 12" id="KW-0004">4Fe-4S</keyword>
<gene>
    <name evidence="12 14" type="primary">moaA</name>
    <name evidence="14" type="ORF">HCR76_02950</name>
</gene>
<evidence type="ECO:0000256" key="5">
    <source>
        <dbReference type="ARBA" id="ARBA00022741"/>
    </source>
</evidence>
<dbReference type="InterPro" id="IPR058240">
    <property type="entry name" value="rSAM_sf"/>
</dbReference>
<feature type="binding site" evidence="12">
    <location>
        <position position="41"/>
    </location>
    <ligand>
        <name>[4Fe-4S] cluster</name>
        <dbReference type="ChEBI" id="CHEBI:49883"/>
        <label>1</label>
        <note>4Fe-4S-S-AdoMet</note>
    </ligand>
</feature>
<sequence length="352" mass="38970">MPTLRRPAESGAPFDADQRGRRLRDLRISVTDRCNFRCVYCMPKEIFGRDYAFLERDELLSFEEITRIARAAARGGVQKIRLTGGEPLLRRGLENLVAMLAEIRTPEGAPLDIALTTNGSALAVKADALKAAGLDRVTVSIDSLDERTFQSMNDVKFPLARVLDGLEAAHTAGLGPIKVNMVVKKGLNDHDIVPMARYFKNTPYVLRFIEYMDVGSTNGWRLDDVVTADEIVSRISSEMPLESLDPTSPGETASRWRYSDGTNEIGVIASVTQAFCSTCTRARISTEGQLFTCLFADAGYDLRSLLRADCTDVELDGALRGIWARRTDNYSERRASLTPGSRRKIEMSYIGG</sequence>
<dbReference type="InterPro" id="IPR013785">
    <property type="entry name" value="Aldolase_TIM"/>
</dbReference>
<comment type="similarity">
    <text evidence="12">Belongs to the radical SAM superfamily. MoaA family.</text>
</comment>
<dbReference type="RefSeq" id="WP_166987932.1">
    <property type="nucleotide sequence ID" value="NZ_CP061169.1"/>
</dbReference>
<evidence type="ECO:0000256" key="9">
    <source>
        <dbReference type="ARBA" id="ARBA00023150"/>
    </source>
</evidence>
<dbReference type="SMART" id="SM00729">
    <property type="entry name" value="Elp3"/>
    <property type="match status" value="1"/>
</dbReference>
<evidence type="ECO:0000256" key="4">
    <source>
        <dbReference type="ARBA" id="ARBA00022723"/>
    </source>
</evidence>
<reference evidence="14 15" key="1">
    <citation type="submission" date="2020-12" db="EMBL/GenBank/DDBJ databases">
        <title>Microbacterium sp. HY060.</title>
        <authorList>
            <person name="Zhou J."/>
        </authorList>
    </citation>
    <scope>NUCLEOTIDE SEQUENCE [LARGE SCALE GENOMIC DNA]</scope>
    <source>
        <strain evidence="14 15">HY60</strain>
    </source>
</reference>
<evidence type="ECO:0000259" key="13">
    <source>
        <dbReference type="PROSITE" id="PS51918"/>
    </source>
</evidence>
<evidence type="ECO:0000256" key="6">
    <source>
        <dbReference type="ARBA" id="ARBA00023004"/>
    </source>
</evidence>
<keyword evidence="10 12" id="KW-0456">Lyase</keyword>
<keyword evidence="15" id="KW-1185">Reference proteome</keyword>
<dbReference type="SFLD" id="SFLDG01067">
    <property type="entry name" value="SPASM/twitch_domain_containing"/>
    <property type="match status" value="1"/>
</dbReference>
<evidence type="ECO:0000256" key="10">
    <source>
        <dbReference type="ARBA" id="ARBA00023239"/>
    </source>
</evidence>
<dbReference type="PANTHER" id="PTHR22960">
    <property type="entry name" value="MOLYBDOPTERIN COFACTOR SYNTHESIS PROTEIN A"/>
    <property type="match status" value="1"/>
</dbReference>
<dbReference type="Pfam" id="PF04055">
    <property type="entry name" value="Radical_SAM"/>
    <property type="match status" value="1"/>
</dbReference>
<keyword evidence="3 12" id="KW-0949">S-adenosyl-L-methionine</keyword>
<dbReference type="SFLD" id="SFLDG01383">
    <property type="entry name" value="cyclic_pyranopterin_phosphate"/>
    <property type="match status" value="1"/>
</dbReference>
<evidence type="ECO:0000256" key="8">
    <source>
        <dbReference type="ARBA" id="ARBA00023134"/>
    </source>
</evidence>
<dbReference type="NCBIfam" id="TIGR02666">
    <property type="entry name" value="moaA"/>
    <property type="match status" value="1"/>
</dbReference>
<dbReference type="CDD" id="cd21117">
    <property type="entry name" value="Twitch_MoaA"/>
    <property type="match status" value="1"/>
</dbReference>
<dbReference type="Pfam" id="PF06463">
    <property type="entry name" value="Mob_synth_C"/>
    <property type="match status" value="1"/>
</dbReference>
<dbReference type="EMBL" id="CP061169">
    <property type="protein sequence ID" value="QPZ40152.1"/>
    <property type="molecule type" value="Genomic_DNA"/>
</dbReference>
<name>A0ABX6YN49_9MICO</name>
<dbReference type="HAMAP" id="MF_01225_B">
    <property type="entry name" value="MoaA_B"/>
    <property type="match status" value="1"/>
</dbReference>
<keyword evidence="5 12" id="KW-0547">Nucleotide-binding</keyword>
<dbReference type="InterPro" id="IPR010505">
    <property type="entry name" value="MoaA_twitch"/>
</dbReference>
<proteinExistence type="inferred from homology"/>
<keyword evidence="4 12" id="KW-0479">Metal-binding</keyword>
<comment type="catalytic activity">
    <reaction evidence="11 12">
        <text>GTP + AH2 + S-adenosyl-L-methionine = (8S)-3',8-cyclo-7,8-dihydroguanosine 5'-triphosphate + 5'-deoxyadenosine + L-methionine + A + H(+)</text>
        <dbReference type="Rhea" id="RHEA:49576"/>
        <dbReference type="ChEBI" id="CHEBI:13193"/>
        <dbReference type="ChEBI" id="CHEBI:15378"/>
        <dbReference type="ChEBI" id="CHEBI:17319"/>
        <dbReference type="ChEBI" id="CHEBI:17499"/>
        <dbReference type="ChEBI" id="CHEBI:37565"/>
        <dbReference type="ChEBI" id="CHEBI:57844"/>
        <dbReference type="ChEBI" id="CHEBI:59789"/>
        <dbReference type="ChEBI" id="CHEBI:131766"/>
        <dbReference type="EC" id="4.1.99.22"/>
    </reaction>
</comment>
<feature type="binding site" evidence="12">
    <location>
        <position position="27"/>
    </location>
    <ligand>
        <name>GTP</name>
        <dbReference type="ChEBI" id="CHEBI:37565"/>
    </ligand>
</feature>
<feature type="binding site" evidence="12">
    <location>
        <position position="279"/>
    </location>
    <ligand>
        <name>[4Fe-4S] cluster</name>
        <dbReference type="ChEBI" id="CHEBI:49883"/>
        <label>2</label>
        <note>4Fe-4S-substrate</note>
    </ligand>
</feature>
<feature type="binding site" evidence="12">
    <location>
        <position position="40"/>
    </location>
    <ligand>
        <name>S-adenosyl-L-methionine</name>
        <dbReference type="ChEBI" id="CHEBI:59789"/>
    </ligand>
</feature>
<feature type="binding site" evidence="12">
    <location>
        <position position="116"/>
    </location>
    <ligand>
        <name>GTP</name>
        <dbReference type="ChEBI" id="CHEBI:37565"/>
    </ligand>
</feature>
<comment type="function">
    <text evidence="12">Catalyzes the cyclization of GTP to (8S)-3',8-cyclo-7,8-dihydroguanosine 5'-triphosphate.</text>
</comment>
<dbReference type="PANTHER" id="PTHR22960:SF0">
    <property type="entry name" value="MOLYBDENUM COFACTOR BIOSYNTHESIS PROTEIN 1"/>
    <property type="match status" value="1"/>
</dbReference>
<dbReference type="SFLD" id="SFLDS00029">
    <property type="entry name" value="Radical_SAM"/>
    <property type="match status" value="1"/>
</dbReference>
<evidence type="ECO:0000256" key="12">
    <source>
        <dbReference type="HAMAP-Rule" id="MF_01225"/>
    </source>
</evidence>
<protein>
    <recommendedName>
        <fullName evidence="1 12">GTP 3',8-cyclase</fullName>
        <ecNumber evidence="1 12">4.1.99.22</ecNumber>
    </recommendedName>
    <alternativeName>
        <fullName evidence="12">Molybdenum cofactor biosynthesis protein A</fullName>
    </alternativeName>
</protein>
<evidence type="ECO:0000256" key="7">
    <source>
        <dbReference type="ARBA" id="ARBA00023014"/>
    </source>
</evidence>
<feature type="domain" description="Radical SAM core" evidence="13">
    <location>
        <begin position="18"/>
        <end position="242"/>
    </location>
</feature>
<evidence type="ECO:0000313" key="15">
    <source>
        <dbReference type="Proteomes" id="UP000662814"/>
    </source>
</evidence>
<feature type="binding site" evidence="12">
    <location>
        <position position="140"/>
    </location>
    <ligand>
        <name>S-adenosyl-L-methionine</name>
        <dbReference type="ChEBI" id="CHEBI:59789"/>
    </ligand>
</feature>
<dbReference type="PROSITE" id="PS51918">
    <property type="entry name" value="RADICAL_SAM"/>
    <property type="match status" value="1"/>
</dbReference>
<keyword evidence="6 12" id="KW-0408">Iron</keyword>
<feature type="binding site" evidence="12">
    <location>
        <position position="212"/>
    </location>
    <ligand>
        <name>S-adenosyl-L-methionine</name>
        <dbReference type="ChEBI" id="CHEBI:59789"/>
    </ligand>
</feature>
<keyword evidence="7 12" id="KW-0411">Iron-sulfur</keyword>
<feature type="binding site" evidence="12">
    <location>
        <position position="276"/>
    </location>
    <ligand>
        <name>[4Fe-4S] cluster</name>
        <dbReference type="ChEBI" id="CHEBI:49883"/>
        <label>2</label>
        <note>4Fe-4S-substrate</note>
    </ligand>
</feature>
<feature type="binding site" evidence="12">
    <location>
        <begin position="281"/>
        <end position="283"/>
    </location>
    <ligand>
        <name>GTP</name>
        <dbReference type="ChEBI" id="CHEBI:37565"/>
    </ligand>
</feature>
<accession>A0ABX6YN49</accession>
<feature type="binding site" evidence="12">
    <location>
        <position position="178"/>
    </location>
    <ligand>
        <name>GTP</name>
        <dbReference type="ChEBI" id="CHEBI:37565"/>
    </ligand>
</feature>
<feature type="binding site" evidence="12">
    <location>
        <position position="81"/>
    </location>
    <ligand>
        <name>GTP</name>
        <dbReference type="ChEBI" id="CHEBI:37565"/>
    </ligand>
</feature>
<feature type="binding site" evidence="12">
    <location>
        <position position="34"/>
    </location>
    <ligand>
        <name>[4Fe-4S] cluster</name>
        <dbReference type="ChEBI" id="CHEBI:49883"/>
        <label>1</label>
        <note>4Fe-4S-S-AdoMet</note>
    </ligand>
</feature>
<feature type="binding site" evidence="12">
    <location>
        <position position="38"/>
    </location>
    <ligand>
        <name>[4Fe-4S] cluster</name>
        <dbReference type="ChEBI" id="CHEBI:49883"/>
        <label>1</label>
        <note>4Fe-4S-S-AdoMet</note>
    </ligand>
</feature>
<keyword evidence="8 12" id="KW-0342">GTP-binding</keyword>
<comment type="subunit">
    <text evidence="12">Monomer and homodimer.</text>
</comment>
<feature type="binding site" evidence="12">
    <location>
        <position position="85"/>
    </location>
    <ligand>
        <name>S-adenosyl-L-methionine</name>
        <dbReference type="ChEBI" id="CHEBI:59789"/>
    </ligand>
</feature>
<dbReference type="InterPro" id="IPR050105">
    <property type="entry name" value="MoCo_biosynth_MoaA/MoaC"/>
</dbReference>
<dbReference type="InterPro" id="IPR000385">
    <property type="entry name" value="MoaA_NifB_PqqE_Fe-S-bd_CS"/>
</dbReference>
<dbReference type="EC" id="4.1.99.22" evidence="1 12"/>
<feature type="binding site" evidence="12">
    <location>
        <position position="293"/>
    </location>
    <ligand>
        <name>[4Fe-4S] cluster</name>
        <dbReference type="ChEBI" id="CHEBI:49883"/>
        <label>2</label>
        <note>4Fe-4S-substrate</note>
    </ligand>
</feature>
<comment type="cofactor">
    <cofactor evidence="12">
        <name>[4Fe-4S] cluster</name>
        <dbReference type="ChEBI" id="CHEBI:49883"/>
    </cofactor>
    <text evidence="12">Binds 2 [4Fe-4S] clusters. Binds 1 [4Fe-4S] cluster coordinated with 3 cysteines and an exchangeable S-adenosyl-L-methionine and 1 [4Fe-4S] cluster coordinated with 3 cysteines and the GTP-derived substrate.</text>
</comment>
<evidence type="ECO:0000256" key="11">
    <source>
        <dbReference type="ARBA" id="ARBA00048697"/>
    </source>
</evidence>
<organism evidence="14 15">
    <name type="scientific">Paramicrobacterium chengjingii</name>
    <dbReference type="NCBI Taxonomy" id="2769067"/>
    <lineage>
        <taxon>Bacteria</taxon>
        <taxon>Bacillati</taxon>
        <taxon>Actinomycetota</taxon>
        <taxon>Actinomycetes</taxon>
        <taxon>Micrococcales</taxon>
        <taxon>Microbacteriaceae</taxon>
        <taxon>Paramicrobacterium</taxon>
    </lineage>
</organism>
<dbReference type="InterPro" id="IPR007197">
    <property type="entry name" value="rSAM"/>
</dbReference>
<dbReference type="PROSITE" id="PS01305">
    <property type="entry name" value="MOAA_NIFB_PQQE"/>
    <property type="match status" value="1"/>
</dbReference>
<dbReference type="Gene3D" id="3.20.20.70">
    <property type="entry name" value="Aldolase class I"/>
    <property type="match status" value="1"/>
</dbReference>
<dbReference type="CDD" id="cd01335">
    <property type="entry name" value="Radical_SAM"/>
    <property type="match status" value="1"/>
</dbReference>
<dbReference type="SFLD" id="SFLDG01386">
    <property type="entry name" value="main_SPASM_domain-containing"/>
    <property type="match status" value="1"/>
</dbReference>
<evidence type="ECO:0000256" key="1">
    <source>
        <dbReference type="ARBA" id="ARBA00012167"/>
    </source>
</evidence>
<evidence type="ECO:0000256" key="2">
    <source>
        <dbReference type="ARBA" id="ARBA00022485"/>
    </source>
</evidence>
<evidence type="ECO:0000256" key="3">
    <source>
        <dbReference type="ARBA" id="ARBA00022691"/>
    </source>
</evidence>